<dbReference type="EMBL" id="MOXJ01000028">
    <property type="protein sequence ID" value="PDO09764.1"/>
    <property type="molecule type" value="Genomic_DNA"/>
</dbReference>
<evidence type="ECO:0000313" key="4">
    <source>
        <dbReference type="EMBL" id="PDO09764.1"/>
    </source>
</evidence>
<evidence type="ECO:0000313" key="5">
    <source>
        <dbReference type="Proteomes" id="UP000243688"/>
    </source>
</evidence>
<name>A0A2A6DYC9_9BACL</name>
<evidence type="ECO:0000256" key="2">
    <source>
        <dbReference type="PIRNR" id="PIRNR001365"/>
    </source>
</evidence>
<protein>
    <recommendedName>
        <fullName evidence="6">Dihydrodipicolinate synthase family protein</fullName>
    </recommendedName>
</protein>
<dbReference type="Proteomes" id="UP000243688">
    <property type="component" value="Unassembled WGS sequence"/>
</dbReference>
<evidence type="ECO:0008006" key="6">
    <source>
        <dbReference type="Google" id="ProtNLM"/>
    </source>
</evidence>
<dbReference type="PIRSF" id="PIRSF001365">
    <property type="entry name" value="DHDPS"/>
    <property type="match status" value="1"/>
</dbReference>
<organism evidence="4 5">
    <name type="scientific">Candidatus Reconcilbacillus cellulovorans</name>
    <dbReference type="NCBI Taxonomy" id="1906605"/>
    <lineage>
        <taxon>Bacteria</taxon>
        <taxon>Bacillati</taxon>
        <taxon>Bacillota</taxon>
        <taxon>Bacilli</taxon>
        <taxon>Bacillales</taxon>
        <taxon>Paenibacillaceae</taxon>
        <taxon>Candidatus Reconcilbacillus</taxon>
    </lineage>
</organism>
<dbReference type="PRINTS" id="PR00146">
    <property type="entry name" value="DHPICSNTHASE"/>
</dbReference>
<reference evidence="4 5" key="1">
    <citation type="submission" date="2016-12" db="EMBL/GenBank/DDBJ databases">
        <title>Candidatus Reconcilibacillus cellulovorans genome.</title>
        <authorList>
            <person name="Kolinko S."/>
            <person name="Wu Y.-W."/>
            <person name="Tachea F."/>
            <person name="Denzel E."/>
            <person name="Hiras J."/>
            <person name="Baecker N."/>
            <person name="Chan L.J."/>
            <person name="Eichorst S.A."/>
            <person name="Frey D."/>
            <person name="Adams P.D."/>
            <person name="Pray T."/>
            <person name="Tanjore D."/>
            <person name="Petzold C.J."/>
            <person name="Gladden J.M."/>
            <person name="Simmons B.A."/>
            <person name="Singer S.W."/>
        </authorList>
    </citation>
    <scope>NUCLEOTIDE SEQUENCE [LARGE SCALE GENOMIC DNA]</scope>
    <source>
        <strain evidence="4">JTherm</strain>
    </source>
</reference>
<dbReference type="Gene3D" id="3.20.20.70">
    <property type="entry name" value="Aldolase class I"/>
    <property type="match status" value="1"/>
</dbReference>
<evidence type="ECO:0000256" key="3">
    <source>
        <dbReference type="PIRSR" id="PIRSR001365-2"/>
    </source>
</evidence>
<dbReference type="CDD" id="cd00408">
    <property type="entry name" value="DHDPS-like"/>
    <property type="match status" value="1"/>
</dbReference>
<dbReference type="PANTHER" id="PTHR12128">
    <property type="entry name" value="DIHYDRODIPICOLINATE SYNTHASE"/>
    <property type="match status" value="1"/>
</dbReference>
<comment type="caution">
    <text evidence="4">The sequence shown here is derived from an EMBL/GenBank/DDBJ whole genome shotgun (WGS) entry which is preliminary data.</text>
</comment>
<gene>
    <name evidence="4" type="ORF">BLM47_10800</name>
</gene>
<keyword evidence="1 2" id="KW-0456">Lyase</keyword>
<dbReference type="InterPro" id="IPR013785">
    <property type="entry name" value="Aldolase_TIM"/>
</dbReference>
<dbReference type="PANTHER" id="PTHR12128:SF51">
    <property type="entry name" value="BLL4205 PROTEIN"/>
    <property type="match status" value="1"/>
</dbReference>
<dbReference type="GO" id="GO:0008840">
    <property type="term" value="F:4-hydroxy-tetrahydrodipicolinate synthase activity"/>
    <property type="evidence" value="ECO:0007669"/>
    <property type="project" value="TreeGrafter"/>
</dbReference>
<dbReference type="Pfam" id="PF00701">
    <property type="entry name" value="DHDPS"/>
    <property type="match status" value="1"/>
</dbReference>
<accession>A0A2A6DYC9</accession>
<sequence>MTMGEKLHGVVPILPMPFTADGSDIEENDLRRMIDVLIDEGVHGIALLGVASEFYKVSDEERRRAVEIAVEQAAGRVPVVVNVTRHALELAVEDARHAQAIGADAVMVVPPFLMSPSAEAIGRHLFAVAESVDLPIVVQYAPEVTGVGIPADIFVELANRRAAPVYAKIESVPPGPLVSALIEKTDGKLGVFIGNSGRQMIDALRRGAVGVMPGASMAKIYVDIYEDFRRGEMERALERFERLLPIINHCSQTAESLIKYEKILLMRRGVFSSDRCRSPSFEPDGPYLQLFEKFIARLKEAFGYPNVREGAGSA</sequence>
<dbReference type="SUPFAM" id="SSF51569">
    <property type="entry name" value="Aldolase"/>
    <property type="match status" value="1"/>
</dbReference>
<feature type="binding site" evidence="3">
    <location>
        <position position="212"/>
    </location>
    <ligand>
        <name>pyruvate</name>
        <dbReference type="ChEBI" id="CHEBI:15361"/>
    </ligand>
</feature>
<dbReference type="SMART" id="SM01130">
    <property type="entry name" value="DHDPS"/>
    <property type="match status" value="1"/>
</dbReference>
<comment type="similarity">
    <text evidence="2">Belongs to the DapA family.</text>
</comment>
<dbReference type="AlphaFoldDB" id="A0A2A6DYC9"/>
<proteinExistence type="inferred from homology"/>
<dbReference type="InterPro" id="IPR002220">
    <property type="entry name" value="DapA-like"/>
</dbReference>
<evidence type="ECO:0000256" key="1">
    <source>
        <dbReference type="ARBA" id="ARBA00023239"/>
    </source>
</evidence>